<evidence type="ECO:0000256" key="2">
    <source>
        <dbReference type="SAM" id="SignalP"/>
    </source>
</evidence>
<proteinExistence type="predicted"/>
<keyword evidence="4" id="KW-1185">Reference proteome</keyword>
<organism evidence="3 4">
    <name type="scientific">Paraburkholderia saeva</name>
    <dbReference type="NCBI Taxonomy" id="2777537"/>
    <lineage>
        <taxon>Bacteria</taxon>
        <taxon>Pseudomonadati</taxon>
        <taxon>Pseudomonadota</taxon>
        <taxon>Betaproteobacteria</taxon>
        <taxon>Burkholderiales</taxon>
        <taxon>Burkholderiaceae</taxon>
        <taxon>Paraburkholderia</taxon>
    </lineage>
</organism>
<evidence type="ECO:0000313" key="4">
    <source>
        <dbReference type="Proteomes" id="UP000789704"/>
    </source>
</evidence>
<evidence type="ECO:0000313" key="3">
    <source>
        <dbReference type="EMBL" id="CAG4926013.1"/>
    </source>
</evidence>
<evidence type="ECO:0000256" key="1">
    <source>
        <dbReference type="SAM" id="MobiDB-lite"/>
    </source>
</evidence>
<dbReference type="Proteomes" id="UP000789704">
    <property type="component" value="Unassembled WGS sequence"/>
</dbReference>
<feature type="chain" id="PRO_5040237740" description="DUF4148 domain-containing protein" evidence="2">
    <location>
        <begin position="29"/>
        <end position="101"/>
    </location>
</feature>
<feature type="compositionally biased region" description="Low complexity" evidence="1">
    <location>
        <begin position="88"/>
        <end position="101"/>
    </location>
</feature>
<evidence type="ECO:0008006" key="5">
    <source>
        <dbReference type="Google" id="ProtNLM"/>
    </source>
</evidence>
<gene>
    <name evidence="3" type="ORF">LMG31841_05543</name>
</gene>
<accession>A0A9N8S251</accession>
<dbReference type="AlphaFoldDB" id="A0A9N8S251"/>
<keyword evidence="2" id="KW-0732">Signal</keyword>
<feature type="signal peptide" evidence="2">
    <location>
        <begin position="1"/>
        <end position="28"/>
    </location>
</feature>
<name>A0A9N8S251_9BURK</name>
<protein>
    <recommendedName>
        <fullName evidence="5">DUF4148 domain-containing protein</fullName>
    </recommendedName>
</protein>
<comment type="caution">
    <text evidence="3">The sequence shown here is derived from an EMBL/GenBank/DDBJ whole genome shotgun (WGS) entry which is preliminary data.</text>
</comment>
<feature type="compositionally biased region" description="Basic and acidic residues" evidence="1">
    <location>
        <begin position="76"/>
        <end position="87"/>
    </location>
</feature>
<dbReference type="EMBL" id="CAJQZC010000016">
    <property type="protein sequence ID" value="CAG4926013.1"/>
    <property type="molecule type" value="Genomic_DNA"/>
</dbReference>
<feature type="region of interest" description="Disordered" evidence="1">
    <location>
        <begin position="46"/>
        <end position="101"/>
    </location>
</feature>
<sequence>MTMSCTKSVTLLFVLAALGSGFAAPAMAQSASDAAATMAAPSAAQTKAEKKAAKQQARANKSAELKALEDAGYNPSRRDPNYPDDLQKAQNKVNAQKAAGQ</sequence>
<reference evidence="3" key="1">
    <citation type="submission" date="2021-04" db="EMBL/GenBank/DDBJ databases">
        <authorList>
            <person name="Vanwijnsberghe S."/>
        </authorList>
    </citation>
    <scope>NUCLEOTIDE SEQUENCE</scope>
    <source>
        <strain evidence="3">LMG 31841</strain>
    </source>
</reference>